<feature type="domain" description="Ig-like" evidence="3">
    <location>
        <begin position="123"/>
        <end position="240"/>
    </location>
</feature>
<dbReference type="PROSITE" id="PS50835">
    <property type="entry name" value="IG_LIKE"/>
    <property type="match status" value="1"/>
</dbReference>
<dbReference type="SMART" id="SM00409">
    <property type="entry name" value="IG"/>
    <property type="match status" value="2"/>
</dbReference>
<dbReference type="Pfam" id="PF13927">
    <property type="entry name" value="Ig_3"/>
    <property type="match status" value="1"/>
</dbReference>
<dbReference type="InterPro" id="IPR036179">
    <property type="entry name" value="Ig-like_dom_sf"/>
</dbReference>
<feature type="chain" id="PRO_5026089048" evidence="2">
    <location>
        <begin position="21"/>
        <end position="311"/>
    </location>
</feature>
<keyword evidence="1" id="KW-0472">Membrane</keyword>
<dbReference type="Proteomes" id="UP000503349">
    <property type="component" value="Chromosome 7"/>
</dbReference>
<protein>
    <submittedName>
        <fullName evidence="4">B-cell receptor CD22 Sialic acid-binding Ig-like lectin 2</fullName>
    </submittedName>
</protein>
<evidence type="ECO:0000259" key="3">
    <source>
        <dbReference type="PROSITE" id="PS50835"/>
    </source>
</evidence>
<dbReference type="InterPro" id="IPR003599">
    <property type="entry name" value="Ig_sub"/>
</dbReference>
<keyword evidence="4" id="KW-0430">Lectin</keyword>
<dbReference type="PANTHER" id="PTHR46013:SF4">
    <property type="entry name" value="B-CELL RECEPTOR CD22-RELATED"/>
    <property type="match status" value="1"/>
</dbReference>
<dbReference type="InterPro" id="IPR007110">
    <property type="entry name" value="Ig-like_dom"/>
</dbReference>
<dbReference type="InterPro" id="IPR013783">
    <property type="entry name" value="Ig-like_fold"/>
</dbReference>
<dbReference type="InterPro" id="IPR013106">
    <property type="entry name" value="Ig_V-set"/>
</dbReference>
<feature type="signal peptide" evidence="2">
    <location>
        <begin position="1"/>
        <end position="20"/>
    </location>
</feature>
<organism evidence="4 5">
    <name type="scientific">Channa argus</name>
    <name type="common">Northern snakehead</name>
    <name type="synonym">Ophicephalus argus</name>
    <dbReference type="NCBI Taxonomy" id="215402"/>
    <lineage>
        <taxon>Eukaryota</taxon>
        <taxon>Metazoa</taxon>
        <taxon>Chordata</taxon>
        <taxon>Craniata</taxon>
        <taxon>Vertebrata</taxon>
        <taxon>Euteleostomi</taxon>
        <taxon>Actinopterygii</taxon>
        <taxon>Neopterygii</taxon>
        <taxon>Teleostei</taxon>
        <taxon>Neoteleostei</taxon>
        <taxon>Acanthomorphata</taxon>
        <taxon>Anabantaria</taxon>
        <taxon>Anabantiformes</taxon>
        <taxon>Channoidei</taxon>
        <taxon>Channidae</taxon>
        <taxon>Channa</taxon>
    </lineage>
</organism>
<keyword evidence="1" id="KW-1133">Transmembrane helix</keyword>
<dbReference type="Gene3D" id="2.60.40.10">
    <property type="entry name" value="Immunoglobulins"/>
    <property type="match status" value="2"/>
</dbReference>
<keyword evidence="5" id="KW-1185">Reference proteome</keyword>
<dbReference type="InterPro" id="IPR003598">
    <property type="entry name" value="Ig_sub2"/>
</dbReference>
<dbReference type="AlphaFoldDB" id="A0A6G1PNA5"/>
<evidence type="ECO:0000256" key="1">
    <source>
        <dbReference type="SAM" id="Phobius"/>
    </source>
</evidence>
<reference evidence="5" key="2">
    <citation type="submission" date="2019-02" db="EMBL/GenBank/DDBJ databases">
        <title>Opniocepnalus argus Var Kimnra genome.</title>
        <authorList>
            <person name="Zhou C."/>
            <person name="Xiao S."/>
        </authorList>
    </citation>
    <scope>NUCLEOTIDE SEQUENCE [LARGE SCALE GENOMIC DNA]</scope>
</reference>
<dbReference type="SUPFAM" id="SSF48726">
    <property type="entry name" value="Immunoglobulin"/>
    <property type="match status" value="2"/>
</dbReference>
<name>A0A6G1PNA5_CHAAH</name>
<dbReference type="GO" id="GO:0030246">
    <property type="term" value="F:carbohydrate binding"/>
    <property type="evidence" value="ECO:0007669"/>
    <property type="project" value="UniProtKB-KW"/>
</dbReference>
<gene>
    <name evidence="4" type="ORF">EXN66_Car007309</name>
</gene>
<dbReference type="SMART" id="SM00408">
    <property type="entry name" value="IGc2"/>
    <property type="match status" value="1"/>
</dbReference>
<evidence type="ECO:0000256" key="2">
    <source>
        <dbReference type="SAM" id="SignalP"/>
    </source>
</evidence>
<sequence>MEKITAVVVLLILKSGTVSAGWSVTFENPNICAIKGSSVDFRCTYNYTDGETVTKTAWYKGAFKDKIWTRVRLSDFPSYDNRTEYHGDLQHNCSLAIHELQVNDSGYYYFRFDTNKFGQRSKTSVYLSVTGLSAEVHPEQVRAGDKVTLECITQCQSPSIVWFKDGLPLAKPEFRAQAEDSGTYFCAVKGQESLHSDPVALDVQWEVLSLQSLEASHTGLYLCQVRNSVGEDNATEVLLTVDRNDINRVILFVGIGLKVVIVVLLPLVVIWAGCPGVRVTVLKAIILSSVSAQYLLAPYHTDEFTQKRQQV</sequence>
<reference evidence="4 5" key="1">
    <citation type="submission" date="2019-02" db="EMBL/GenBank/DDBJ databases">
        <title>Opniocepnalus argus genome.</title>
        <authorList>
            <person name="Zhou C."/>
            <person name="Xiao S."/>
        </authorList>
    </citation>
    <scope>NUCLEOTIDE SEQUENCE [LARGE SCALE GENOMIC DNA]</scope>
    <source>
        <strain evidence="4">OARG1902GOOAL</strain>
        <tissue evidence="4">Muscle</tissue>
    </source>
</reference>
<accession>A0A6G1PNA5</accession>
<proteinExistence type="predicted"/>
<keyword evidence="1" id="KW-0812">Transmembrane</keyword>
<keyword evidence="4" id="KW-0675">Receptor</keyword>
<evidence type="ECO:0000313" key="4">
    <source>
        <dbReference type="EMBL" id="KAF3691634.1"/>
    </source>
</evidence>
<feature type="transmembrane region" description="Helical" evidence="1">
    <location>
        <begin position="249"/>
        <end position="273"/>
    </location>
</feature>
<keyword evidence="2" id="KW-0732">Signal</keyword>
<dbReference type="Pfam" id="PF07686">
    <property type="entry name" value="V-set"/>
    <property type="match status" value="1"/>
</dbReference>
<dbReference type="PANTHER" id="PTHR46013">
    <property type="entry name" value="VASCULAR CELL ADHESION MOLECULE 1"/>
    <property type="match status" value="1"/>
</dbReference>
<evidence type="ECO:0000313" key="5">
    <source>
        <dbReference type="Proteomes" id="UP000503349"/>
    </source>
</evidence>
<dbReference type="EMBL" id="CM015718">
    <property type="protein sequence ID" value="KAF3691634.1"/>
    <property type="molecule type" value="Genomic_DNA"/>
</dbReference>